<accession>A0AAW1IUP5</accession>
<proteinExistence type="predicted"/>
<organism evidence="1 2">
    <name type="scientific">Popillia japonica</name>
    <name type="common">Japanese beetle</name>
    <dbReference type="NCBI Taxonomy" id="7064"/>
    <lineage>
        <taxon>Eukaryota</taxon>
        <taxon>Metazoa</taxon>
        <taxon>Ecdysozoa</taxon>
        <taxon>Arthropoda</taxon>
        <taxon>Hexapoda</taxon>
        <taxon>Insecta</taxon>
        <taxon>Pterygota</taxon>
        <taxon>Neoptera</taxon>
        <taxon>Endopterygota</taxon>
        <taxon>Coleoptera</taxon>
        <taxon>Polyphaga</taxon>
        <taxon>Scarabaeiformia</taxon>
        <taxon>Scarabaeidae</taxon>
        <taxon>Rutelinae</taxon>
        <taxon>Popillia</taxon>
    </lineage>
</organism>
<name>A0AAW1IUP5_POPJA</name>
<dbReference type="Proteomes" id="UP001458880">
    <property type="component" value="Unassembled WGS sequence"/>
</dbReference>
<gene>
    <name evidence="1" type="ORF">QE152_g34149</name>
</gene>
<evidence type="ECO:0000313" key="2">
    <source>
        <dbReference type="Proteomes" id="UP001458880"/>
    </source>
</evidence>
<evidence type="ECO:0000313" key="1">
    <source>
        <dbReference type="EMBL" id="KAK9693521.1"/>
    </source>
</evidence>
<sequence length="113" mass="12445">MIDSTDRDGEDVNGICLMRDAEFAFVLEIAAVTGKELVLGVDSNCGTKFGLARGLGSVTKTGFVGEQLLVQSLDLRVDWDQLQKQDLSANNFELFLLELPVYLSHKIEENLVP</sequence>
<reference evidence="1 2" key="1">
    <citation type="journal article" date="2024" name="BMC Genomics">
        <title>De novo assembly and annotation of Popillia japonica's genome with initial clues to its potential as an invasive pest.</title>
        <authorList>
            <person name="Cucini C."/>
            <person name="Boschi S."/>
            <person name="Funari R."/>
            <person name="Cardaioli E."/>
            <person name="Iannotti N."/>
            <person name="Marturano G."/>
            <person name="Paoli F."/>
            <person name="Bruttini M."/>
            <person name="Carapelli A."/>
            <person name="Frati F."/>
            <person name="Nardi F."/>
        </authorList>
    </citation>
    <scope>NUCLEOTIDE SEQUENCE [LARGE SCALE GENOMIC DNA]</scope>
    <source>
        <strain evidence="1">DMR45628</strain>
    </source>
</reference>
<dbReference type="EMBL" id="JASPKY010000540">
    <property type="protein sequence ID" value="KAK9693521.1"/>
    <property type="molecule type" value="Genomic_DNA"/>
</dbReference>
<keyword evidence="2" id="KW-1185">Reference proteome</keyword>
<comment type="caution">
    <text evidence="1">The sequence shown here is derived from an EMBL/GenBank/DDBJ whole genome shotgun (WGS) entry which is preliminary data.</text>
</comment>
<protein>
    <submittedName>
        <fullName evidence="1">Uncharacterized protein</fullName>
    </submittedName>
</protein>
<dbReference type="AlphaFoldDB" id="A0AAW1IUP5"/>